<comment type="caution">
    <text evidence="1">The sequence shown here is derived from an EMBL/GenBank/DDBJ whole genome shotgun (WGS) entry which is preliminary data.</text>
</comment>
<keyword evidence="2" id="KW-1185">Reference proteome</keyword>
<reference evidence="1" key="1">
    <citation type="submission" date="2020-07" db="EMBL/GenBank/DDBJ databases">
        <title>Multicomponent nature underlies the extraordinary mechanical properties of spider dragline silk.</title>
        <authorList>
            <person name="Kono N."/>
            <person name="Nakamura H."/>
            <person name="Mori M."/>
            <person name="Yoshida Y."/>
            <person name="Ohtoshi R."/>
            <person name="Malay A.D."/>
            <person name="Moran D.A.P."/>
            <person name="Tomita M."/>
            <person name="Numata K."/>
            <person name="Arakawa K."/>
        </authorList>
    </citation>
    <scope>NUCLEOTIDE SEQUENCE</scope>
</reference>
<evidence type="ECO:0000313" key="2">
    <source>
        <dbReference type="Proteomes" id="UP000887116"/>
    </source>
</evidence>
<dbReference type="OrthoDB" id="8063408at2759"/>
<sequence>MPIPDHPKKYEIVKDYVEEEEFIGPGASHDPDLDAEDLNEPRRLNQAELSDLVTDLDFPKQKAELLSSKLQQWNLLLSYIKIT</sequence>
<name>A0A8X6FS69_TRICU</name>
<evidence type="ECO:0000313" key="1">
    <source>
        <dbReference type="EMBL" id="GFQ86144.1"/>
    </source>
</evidence>
<proteinExistence type="predicted"/>
<protein>
    <submittedName>
        <fullName evidence="1">Uncharacterized protein</fullName>
    </submittedName>
</protein>
<dbReference type="EMBL" id="BMAO01013078">
    <property type="protein sequence ID" value="GFQ86144.1"/>
    <property type="molecule type" value="Genomic_DNA"/>
</dbReference>
<gene>
    <name evidence="1" type="ORF">TNCT_348971</name>
</gene>
<dbReference type="Proteomes" id="UP000887116">
    <property type="component" value="Unassembled WGS sequence"/>
</dbReference>
<accession>A0A8X6FS69</accession>
<organism evidence="1 2">
    <name type="scientific">Trichonephila clavata</name>
    <name type="common">Joro spider</name>
    <name type="synonym">Nephila clavata</name>
    <dbReference type="NCBI Taxonomy" id="2740835"/>
    <lineage>
        <taxon>Eukaryota</taxon>
        <taxon>Metazoa</taxon>
        <taxon>Ecdysozoa</taxon>
        <taxon>Arthropoda</taxon>
        <taxon>Chelicerata</taxon>
        <taxon>Arachnida</taxon>
        <taxon>Araneae</taxon>
        <taxon>Araneomorphae</taxon>
        <taxon>Entelegynae</taxon>
        <taxon>Araneoidea</taxon>
        <taxon>Nephilidae</taxon>
        <taxon>Trichonephila</taxon>
    </lineage>
</organism>
<dbReference type="AlphaFoldDB" id="A0A8X6FS69"/>